<keyword evidence="2" id="KW-1185">Reference proteome</keyword>
<organism evidence="1 2">
    <name type="scientific">Agathobaculum faecis</name>
    <dbReference type="NCBI Taxonomy" id="2763013"/>
    <lineage>
        <taxon>Bacteria</taxon>
        <taxon>Bacillati</taxon>
        <taxon>Bacillota</taxon>
        <taxon>Clostridia</taxon>
        <taxon>Eubacteriales</taxon>
        <taxon>Butyricicoccaceae</taxon>
        <taxon>Agathobaculum</taxon>
    </lineage>
</organism>
<protein>
    <recommendedName>
        <fullName evidence="3">Phospholipase C/D domain-containing protein</fullName>
    </recommendedName>
</protein>
<evidence type="ECO:0000313" key="2">
    <source>
        <dbReference type="Proteomes" id="UP000606499"/>
    </source>
</evidence>
<dbReference type="RefSeq" id="WP_186949725.1">
    <property type="nucleotide sequence ID" value="NZ_JACOPL010000003.1"/>
</dbReference>
<proteinExistence type="predicted"/>
<evidence type="ECO:0000313" key="1">
    <source>
        <dbReference type="EMBL" id="MBC5724805.1"/>
    </source>
</evidence>
<accession>A0A923LT42</accession>
<name>A0A923LT42_9FIRM</name>
<evidence type="ECO:0008006" key="3">
    <source>
        <dbReference type="Google" id="ProtNLM"/>
    </source>
</evidence>
<reference evidence="1" key="1">
    <citation type="submission" date="2020-08" db="EMBL/GenBank/DDBJ databases">
        <title>Genome public.</title>
        <authorList>
            <person name="Liu C."/>
            <person name="Sun Q."/>
        </authorList>
    </citation>
    <scope>NUCLEOTIDE SEQUENCE</scope>
    <source>
        <strain evidence="1">NSJ-28</strain>
    </source>
</reference>
<sequence>MPSYATHHIFAATVQRVTGDSAAHIAATYPAGYRWGAQGPDPLYYYHAPFSGPLGRLARRMHTEPPGALFEALCDAAVQQHDAAALAYVFGFCTHYALDRVTHAFLEAQADRLSLYLPNYSAEARRKLVESDIDGILITNYIAAAPAEFEAFRLLDPSAAECTVLARVLAGAAKSACGARVSPAAVYRSLHDMRRVLHLTHSGSHIRGRLVHLERLAGKAGLASSLIRPAEPLAADCANQSHRPWSSGNGERTESFCDLFDAAVPLAVSLQRAVLERYYQQKPLDPRFFPTNFCGAAT</sequence>
<dbReference type="AlphaFoldDB" id="A0A923LT42"/>
<dbReference type="EMBL" id="JACOPL010000003">
    <property type="protein sequence ID" value="MBC5724805.1"/>
    <property type="molecule type" value="Genomic_DNA"/>
</dbReference>
<comment type="caution">
    <text evidence="1">The sequence shown here is derived from an EMBL/GenBank/DDBJ whole genome shotgun (WGS) entry which is preliminary data.</text>
</comment>
<gene>
    <name evidence="1" type="ORF">H8S45_04935</name>
</gene>
<dbReference type="Proteomes" id="UP000606499">
    <property type="component" value="Unassembled WGS sequence"/>
</dbReference>